<sequence length="243" mass="29135">MSTDFYIRYYVGHKGKFGHEFLEFEFRPDGKLRYANNSNYKNDTMIRKEAYVHQCVMEELKRIIQDSEIMQEDDSLWPQPDRVGRQELEIVIGDEHISFTTSKTGSLLDVNQSRDPEGLRCFYYLVQDLKCLVFSLIGYEIFFTKDKMSEIPKNENHNKRNEVTDSVHERFREPRVYCDICKIDFLGNNNEIDKHFHNKHPSTTMCCYCKGKVFKYRELRNVNFDNSKEPREFIYHKCRSQRV</sequence>
<evidence type="ECO:0000256" key="3">
    <source>
        <dbReference type="ARBA" id="ARBA00022816"/>
    </source>
</evidence>
<evidence type="ECO:0000313" key="6">
    <source>
        <dbReference type="Proteomes" id="UP001607303"/>
    </source>
</evidence>
<dbReference type="EMBL" id="JAYRBN010000075">
    <property type="protein sequence ID" value="KAL2732510.1"/>
    <property type="molecule type" value="Genomic_DNA"/>
</dbReference>
<dbReference type="InterPro" id="IPR004023">
    <property type="entry name" value="Mago_nashi"/>
</dbReference>
<dbReference type="SUPFAM" id="SSF89817">
    <property type="entry name" value="Mago nashi protein"/>
    <property type="match status" value="1"/>
</dbReference>
<keyword evidence="3" id="KW-0509">mRNA transport</keyword>
<evidence type="ECO:0000313" key="5">
    <source>
        <dbReference type="EMBL" id="KAL2732510.1"/>
    </source>
</evidence>
<evidence type="ECO:0000256" key="2">
    <source>
        <dbReference type="ARBA" id="ARBA00009270"/>
    </source>
</evidence>
<protein>
    <submittedName>
        <fullName evidence="5">Protein mago nashi</fullName>
    </submittedName>
</protein>
<comment type="subcellular location">
    <subcellularLocation>
        <location evidence="1">Nucleus</location>
    </subcellularLocation>
</comment>
<dbReference type="PANTHER" id="PTHR12638">
    <property type="entry name" value="PROTEIN MAGO NASHI HOMOLOG"/>
    <property type="match status" value="1"/>
</dbReference>
<keyword evidence="4" id="KW-0539">Nucleus</keyword>
<comment type="caution">
    <text evidence="5">The sequence shown here is derived from an EMBL/GenBank/DDBJ whole genome shotgun (WGS) entry which is preliminary data.</text>
</comment>
<gene>
    <name evidence="5" type="ORF">V1477_014751</name>
</gene>
<evidence type="ECO:0000256" key="1">
    <source>
        <dbReference type="ARBA" id="ARBA00004123"/>
    </source>
</evidence>
<accession>A0ABD2BIN4</accession>
<dbReference type="InterPro" id="IPR036605">
    <property type="entry name" value="Mago_nashi_sf"/>
</dbReference>
<organism evidence="5 6">
    <name type="scientific">Vespula maculifrons</name>
    <name type="common">Eastern yellow jacket</name>
    <name type="synonym">Wasp</name>
    <dbReference type="NCBI Taxonomy" id="7453"/>
    <lineage>
        <taxon>Eukaryota</taxon>
        <taxon>Metazoa</taxon>
        <taxon>Ecdysozoa</taxon>
        <taxon>Arthropoda</taxon>
        <taxon>Hexapoda</taxon>
        <taxon>Insecta</taxon>
        <taxon>Pterygota</taxon>
        <taxon>Neoptera</taxon>
        <taxon>Endopterygota</taxon>
        <taxon>Hymenoptera</taxon>
        <taxon>Apocrita</taxon>
        <taxon>Aculeata</taxon>
        <taxon>Vespoidea</taxon>
        <taxon>Vespidae</taxon>
        <taxon>Vespinae</taxon>
        <taxon>Vespula</taxon>
    </lineage>
</organism>
<dbReference type="AlphaFoldDB" id="A0ABD2BIN4"/>
<proteinExistence type="inferred from homology"/>
<dbReference type="FunFam" id="3.30.1560.10:FF:000001">
    <property type="entry name" value="Protein mago nashi homolog"/>
    <property type="match status" value="1"/>
</dbReference>
<dbReference type="CDD" id="cd11295">
    <property type="entry name" value="Mago_nashi"/>
    <property type="match status" value="1"/>
</dbReference>
<dbReference type="GO" id="GO:0005634">
    <property type="term" value="C:nucleus"/>
    <property type="evidence" value="ECO:0007669"/>
    <property type="project" value="UniProtKB-SubCell"/>
</dbReference>
<keyword evidence="6" id="KW-1185">Reference proteome</keyword>
<name>A0ABD2BIN4_VESMC</name>
<keyword evidence="3" id="KW-0813">Transport</keyword>
<dbReference type="Pfam" id="PF02792">
    <property type="entry name" value="Mago_nashi"/>
    <property type="match status" value="1"/>
</dbReference>
<dbReference type="Proteomes" id="UP001607303">
    <property type="component" value="Unassembled WGS sequence"/>
</dbReference>
<comment type="similarity">
    <text evidence="2">Belongs to the mago nashi family.</text>
</comment>
<dbReference type="Gene3D" id="3.30.1560.10">
    <property type="entry name" value="Mago nashi"/>
    <property type="match status" value="1"/>
</dbReference>
<dbReference type="GO" id="GO:0051028">
    <property type="term" value="P:mRNA transport"/>
    <property type="evidence" value="ECO:0007669"/>
    <property type="project" value="UniProtKB-KW"/>
</dbReference>
<dbReference type="PANTHER" id="PTHR12638:SF0">
    <property type="entry name" value="MAGO HOMOLOG, EXON JUNCTION COMPLEX SUBUNIT-RELATED"/>
    <property type="match status" value="1"/>
</dbReference>
<evidence type="ECO:0000256" key="4">
    <source>
        <dbReference type="ARBA" id="ARBA00023242"/>
    </source>
</evidence>
<reference evidence="5 6" key="1">
    <citation type="journal article" date="2024" name="Ann. Entomol. Soc. Am.">
        <title>Genomic analyses of the southern and eastern yellowjacket wasps (Hymenoptera: Vespidae) reveal evolutionary signatures of social life.</title>
        <authorList>
            <person name="Catto M.A."/>
            <person name="Caine P.B."/>
            <person name="Orr S.E."/>
            <person name="Hunt B.G."/>
            <person name="Goodisman M.A.D."/>
        </authorList>
    </citation>
    <scope>NUCLEOTIDE SEQUENCE [LARGE SCALE GENOMIC DNA]</scope>
    <source>
        <strain evidence="5">232</strain>
        <tissue evidence="5">Head and thorax</tissue>
    </source>
</reference>